<dbReference type="InterPro" id="IPR025474">
    <property type="entry name" value="DUF4325"/>
</dbReference>
<dbReference type="RefSeq" id="WP_114437445.1">
    <property type="nucleotide sequence ID" value="NZ_QPIZ01000018.1"/>
</dbReference>
<dbReference type="Pfam" id="PF14213">
    <property type="entry name" value="DUF4325"/>
    <property type="match status" value="1"/>
</dbReference>
<evidence type="ECO:0000313" key="3">
    <source>
        <dbReference type="Proteomes" id="UP000252733"/>
    </source>
</evidence>
<evidence type="ECO:0000259" key="1">
    <source>
        <dbReference type="Pfam" id="PF14213"/>
    </source>
</evidence>
<protein>
    <submittedName>
        <fullName evidence="2">Uncharacterized protein DUF4325</fullName>
    </submittedName>
</protein>
<gene>
    <name evidence="2" type="ORF">DFO77_11819</name>
</gene>
<comment type="caution">
    <text evidence="2">The sequence shown here is derived from an EMBL/GenBank/DDBJ whole genome shotgun (WGS) entry which is preliminary data.</text>
</comment>
<reference evidence="2 3" key="1">
    <citation type="submission" date="2018-07" db="EMBL/GenBank/DDBJ databases">
        <title>Freshwater and sediment microbial communities from various areas in North America, analyzing microbe dynamics in response to fracking.</title>
        <authorList>
            <person name="Lamendella R."/>
        </authorList>
    </citation>
    <scope>NUCLEOTIDE SEQUENCE [LARGE SCALE GENOMIC DNA]</scope>
    <source>
        <strain evidence="2 3">160A</strain>
    </source>
</reference>
<accession>A0A368URI4</accession>
<evidence type="ECO:0000313" key="2">
    <source>
        <dbReference type="EMBL" id="RCW31303.1"/>
    </source>
</evidence>
<name>A0A368URI4_9BACT</name>
<sequence>MDKRLIVRDIVGGESAVSTDSGTLVFKKLEQEFANENTVVLDFNGIELMTTAFLNAAIGQLYSTRLSNQLNRLLKLENVADDDRILFKKVVTRAKEYFSNKTHFEDSANNALYGS</sequence>
<keyword evidence="3" id="KW-1185">Reference proteome</keyword>
<proteinExistence type="predicted"/>
<dbReference type="AlphaFoldDB" id="A0A368URI4"/>
<feature type="domain" description="DUF4325" evidence="1">
    <location>
        <begin position="21"/>
        <end position="83"/>
    </location>
</feature>
<organism evidence="2 3">
    <name type="scientific">Marinilabilia salmonicolor</name>
    <dbReference type="NCBI Taxonomy" id="989"/>
    <lineage>
        <taxon>Bacteria</taxon>
        <taxon>Pseudomonadati</taxon>
        <taxon>Bacteroidota</taxon>
        <taxon>Bacteroidia</taxon>
        <taxon>Marinilabiliales</taxon>
        <taxon>Marinilabiliaceae</taxon>
        <taxon>Marinilabilia</taxon>
    </lineage>
</organism>
<dbReference type="Proteomes" id="UP000252733">
    <property type="component" value="Unassembled WGS sequence"/>
</dbReference>
<dbReference type="EMBL" id="QPIZ01000018">
    <property type="protein sequence ID" value="RCW31303.1"/>
    <property type="molecule type" value="Genomic_DNA"/>
</dbReference>